<feature type="compositionally biased region" description="Polar residues" evidence="5">
    <location>
        <begin position="247"/>
        <end position="265"/>
    </location>
</feature>
<keyword evidence="3" id="KW-0333">Golgi apparatus</keyword>
<dbReference type="GO" id="GO:0035091">
    <property type="term" value="F:phosphatidylinositol binding"/>
    <property type="evidence" value="ECO:0007669"/>
    <property type="project" value="InterPro"/>
</dbReference>
<dbReference type="PANTHER" id="PTHR21514">
    <property type="entry name" value="AP-4 COMPLEX ACCESSORY SUBUNIT TEPSIN"/>
    <property type="match status" value="1"/>
</dbReference>
<dbReference type="PANTHER" id="PTHR21514:SF0">
    <property type="entry name" value="AP-4 COMPLEX ACCESSORY SUBUNIT TEPSIN"/>
    <property type="match status" value="1"/>
</dbReference>
<organism evidence="7 8">
    <name type="scientific">Musa troglodytarum</name>
    <name type="common">fe'i banana</name>
    <dbReference type="NCBI Taxonomy" id="320322"/>
    <lineage>
        <taxon>Eukaryota</taxon>
        <taxon>Viridiplantae</taxon>
        <taxon>Streptophyta</taxon>
        <taxon>Embryophyta</taxon>
        <taxon>Tracheophyta</taxon>
        <taxon>Spermatophyta</taxon>
        <taxon>Magnoliopsida</taxon>
        <taxon>Liliopsida</taxon>
        <taxon>Zingiberales</taxon>
        <taxon>Musaceae</taxon>
        <taxon>Musa</taxon>
    </lineage>
</organism>
<dbReference type="SMART" id="SM00288">
    <property type="entry name" value="VHS"/>
    <property type="match status" value="1"/>
</dbReference>
<dbReference type="InterPro" id="IPR040911">
    <property type="entry name" value="Exostosin_GT47"/>
</dbReference>
<dbReference type="GO" id="GO:0043130">
    <property type="term" value="F:ubiquitin binding"/>
    <property type="evidence" value="ECO:0007669"/>
    <property type="project" value="InterPro"/>
</dbReference>
<protein>
    <submittedName>
        <fullName evidence="7">VHS domain-containing protein</fullName>
    </submittedName>
</protein>
<comment type="subcellular location">
    <subcellularLocation>
        <location evidence="1">Cytoplasmic vesicle</location>
        <location evidence="1">Clathrin-coated vesicle</location>
    </subcellularLocation>
    <subcellularLocation>
        <location evidence="2">Golgi apparatus</location>
        <location evidence="2">trans-Golgi network</location>
    </subcellularLocation>
</comment>
<reference evidence="7" key="1">
    <citation type="submission" date="2022-05" db="EMBL/GenBank/DDBJ databases">
        <title>The Musa troglodytarum L. genome provides insights into the mechanism of non-climacteric behaviour and enrichment of carotenoids.</title>
        <authorList>
            <person name="Wang J."/>
        </authorList>
    </citation>
    <scope>NUCLEOTIDE SEQUENCE</scope>
    <source>
        <tissue evidence="7">Leaf</tissue>
    </source>
</reference>
<feature type="region of interest" description="Disordered" evidence="5">
    <location>
        <begin position="410"/>
        <end position="435"/>
    </location>
</feature>
<feature type="compositionally biased region" description="Polar residues" evidence="5">
    <location>
        <begin position="972"/>
        <end position="1004"/>
    </location>
</feature>
<name>A0A9E7EXB7_9LILI</name>
<feature type="region of interest" description="Disordered" evidence="5">
    <location>
        <begin position="817"/>
        <end position="858"/>
    </location>
</feature>
<dbReference type="Pfam" id="PF03016">
    <property type="entry name" value="Exostosin_GT47"/>
    <property type="match status" value="1"/>
</dbReference>
<dbReference type="GO" id="GO:0030136">
    <property type="term" value="C:clathrin-coated vesicle"/>
    <property type="evidence" value="ECO:0007669"/>
    <property type="project" value="UniProtKB-SubCell"/>
</dbReference>
<accession>A0A9E7EXB7</accession>
<gene>
    <name evidence="7" type="ORF">MUK42_28403</name>
</gene>
<keyword evidence="4" id="KW-0968">Cytoplasmic vesicle</keyword>
<proteinExistence type="predicted"/>
<feature type="region of interest" description="Disordered" evidence="5">
    <location>
        <begin position="188"/>
        <end position="267"/>
    </location>
</feature>
<dbReference type="Proteomes" id="UP001055439">
    <property type="component" value="Chromosome 2"/>
</dbReference>
<keyword evidence="8" id="KW-1185">Reference proteome</keyword>
<dbReference type="GO" id="GO:0032588">
    <property type="term" value="C:trans-Golgi network membrane"/>
    <property type="evidence" value="ECO:0007669"/>
    <property type="project" value="TreeGrafter"/>
</dbReference>
<sequence length="1403" mass="155224">MDQSRRAVEAYWRSRMVDGVTSDEDKVAPVYKLEEVCELLRTSPASIVKEVSDYILKRLDHKSPIVKQKALRLIKYAVAKSGNDFRREMQRHSVAMRQLFHYKGQLDPLKGDALNKAVRETAHEAVAAVFASDDNKAVAPTQGLDKRIQGFGNTNFEFQAEEKRSFLSEVVGLGSASIRQGLSTIAAAHSSRKNDTGSYKSPNLRRSLTTEIDSPNGYQGIEHHGESWEGSGISKRNSGTWGPDSRLSISTSVTNEDTSSTNTGVKSREERLLETIVTSGGVRLQPTRDALQAFLAAAAKLDGVAMSHALEMKLQSHLWQVRMKAICVLESILKIKDDEHFFIIVSYFTENKDSVVRCTELPQASLREKAIKVLSLLGGEQTSGASEETSDGKATSAPVVQMPDLIDTGEFDDYGSQDSMETQGKQSTAELKPSNSLVDDLFASDPLADINTSGNKNQDDPFADVAFHVTEDKEGNDLFSGLTVDDKKSDIVLDVPEIKKPDLLDVFGAYSVQHQEEVGKDRGNIHDLMTGLSLNGIQENEPPGSVGASAAFSGLGLLANSTQPSQVPANGSMKSNQDLNSVYSQAPMQYGMPPNIMFNQGFVAQPMNYEAMSAFIAQQQFLLQNIGNLNNAGFGQTAGNAVEGSYAAPLPDIFQLSNNPVKSHASTTKSPREETKAFDFISVMILLPCVITFLQLEDQKGLHDPVINLSKTGDPSTPNRSLLNPCLTAYAHLFAVRSFCEINMVQLQKPWVTTIRRVVLVIAIALSVLVFQTFMLSSRTALSSPFPAFSDPETEGRSSLSNVSSYHSLRVGELSLLSDPRNSTGTSPVDVRTGEDDMLDDDEDDIDLGEDEEPESEFSFDLGNGVILKKVRDPNGGFIKLEKVVDPNYFPSTEKVGEPAPGYSFSSDGKHNAPLVSDQIKDFHNEPVSSVAVSSPLVSHTTDPLVDLSTNTSDPISTVTTSTPSSEEQATKIVSSSIKQSTETLSKDSAQLAGKSTSYNSFGGNYTPKRRKNKWRAMPPLSMSEMNSLLLKNRASYRSMRPRWSSAHDQNILAARAQIENAPISKNDQELYEPAFRNLSMSYELMESTLKVYVYKEGGRPIFHQPVLKGIYASEGWFMKLMKRNRHLIVKDPRNANMFYIPFSSRFLEFALYVPNSHNKKNLVQYLQGYMDMIAAKYPFWNRTGGADHFAAACHDWAPYETRHTMDSSIRALCNADLREGFRVGKDVSLPETLVLSPKNPLRELGGSPASERFILAFFAGNMHGRLRPILLQHWENKDPDMKIFGPMPPGVNSKKTYIQYMKTSKYCICPRGYEVNSPRIVESIFYECVPVIISDNYVPPLFEVLNWEAFSVIIPEADVPRLKEILMSIPSNKYLLLQKGVKKSFHHKSQMKDGDPTEPCHA</sequence>
<feature type="domain" description="VHS" evidence="6">
    <location>
        <begin position="35"/>
        <end position="89"/>
    </location>
</feature>
<feature type="compositionally biased region" description="Low complexity" evidence="5">
    <location>
        <begin position="952"/>
        <end position="966"/>
    </location>
</feature>
<feature type="compositionally biased region" description="Acidic residues" evidence="5">
    <location>
        <begin position="836"/>
        <end position="858"/>
    </location>
</feature>
<dbReference type="Gene3D" id="1.25.40.90">
    <property type="match status" value="1"/>
</dbReference>
<dbReference type="InterPro" id="IPR035802">
    <property type="entry name" value="ENTH/VHS_tepsin"/>
</dbReference>
<evidence type="ECO:0000256" key="3">
    <source>
        <dbReference type="ARBA" id="ARBA00023034"/>
    </source>
</evidence>
<evidence type="ECO:0000256" key="5">
    <source>
        <dbReference type="SAM" id="MobiDB-lite"/>
    </source>
</evidence>
<evidence type="ECO:0000313" key="7">
    <source>
        <dbReference type="EMBL" id="URD85689.1"/>
    </source>
</evidence>
<dbReference type="InterPro" id="IPR008942">
    <property type="entry name" value="ENTH_VHS"/>
</dbReference>
<evidence type="ECO:0000256" key="4">
    <source>
        <dbReference type="ARBA" id="ARBA00023329"/>
    </source>
</evidence>
<dbReference type="CDD" id="cd03572">
    <property type="entry name" value="ENTH_like_Tepsin"/>
    <property type="match status" value="1"/>
</dbReference>
<dbReference type="InterPro" id="IPR013809">
    <property type="entry name" value="ENTH"/>
</dbReference>
<dbReference type="EMBL" id="CP097504">
    <property type="protein sequence ID" value="URD85689.1"/>
    <property type="molecule type" value="Genomic_DNA"/>
</dbReference>
<evidence type="ECO:0000256" key="1">
    <source>
        <dbReference type="ARBA" id="ARBA00004132"/>
    </source>
</evidence>
<evidence type="ECO:0000313" key="8">
    <source>
        <dbReference type="Proteomes" id="UP001055439"/>
    </source>
</evidence>
<feature type="compositionally biased region" description="Polar residues" evidence="5">
    <location>
        <begin position="196"/>
        <end position="217"/>
    </location>
</feature>
<feature type="compositionally biased region" description="Polar residues" evidence="5">
    <location>
        <begin position="416"/>
        <end position="435"/>
    </location>
</feature>
<feature type="region of interest" description="Disordered" evidence="5">
    <location>
        <begin position="944"/>
        <end position="1012"/>
    </location>
</feature>
<dbReference type="OrthoDB" id="1924787at2759"/>
<dbReference type="PROSITE" id="PS50179">
    <property type="entry name" value="VHS"/>
    <property type="match status" value="1"/>
</dbReference>
<dbReference type="Pfam" id="PF01417">
    <property type="entry name" value="ENTH"/>
    <property type="match status" value="1"/>
</dbReference>
<evidence type="ECO:0000259" key="6">
    <source>
        <dbReference type="PROSITE" id="PS50179"/>
    </source>
</evidence>
<dbReference type="InterPro" id="IPR002014">
    <property type="entry name" value="VHS_dom"/>
</dbReference>
<evidence type="ECO:0000256" key="2">
    <source>
        <dbReference type="ARBA" id="ARBA00004601"/>
    </source>
</evidence>
<dbReference type="InterPro" id="IPR039273">
    <property type="entry name" value="TEPSIN"/>
</dbReference>
<dbReference type="SUPFAM" id="SSF48464">
    <property type="entry name" value="ENTH/VHS domain"/>
    <property type="match status" value="1"/>
</dbReference>